<comment type="similarity">
    <text evidence="1 9">Belongs to the guanylate kinase family.</text>
</comment>
<dbReference type="GO" id="GO:0004385">
    <property type="term" value="F:GMP kinase activity"/>
    <property type="evidence" value="ECO:0007669"/>
    <property type="project" value="UniProtKB-UniRule"/>
</dbReference>
<accession>A0AB35BWW7</accession>
<dbReference type="GeneID" id="58264288"/>
<dbReference type="Pfam" id="PF00625">
    <property type="entry name" value="Guanylate_kin"/>
    <property type="match status" value="1"/>
</dbReference>
<reference evidence="11" key="1">
    <citation type="submission" date="2021-03" db="EMBL/GenBank/DDBJ databases">
        <title>Identification and antibiotic profiling of Wohlfahrtiimonas chitiniclastica, an underestimated human pathogen.</title>
        <authorList>
            <person name="Kopf A."/>
            <person name="Bunk B."/>
            <person name="Coldewey S."/>
            <person name="Gunzer F."/>
            <person name="Riedel T."/>
            <person name="Schroettner P."/>
        </authorList>
    </citation>
    <scope>NUCLEOTIDE SEQUENCE</scope>
    <source>
        <strain evidence="11">DSM 100917</strain>
    </source>
</reference>
<evidence type="ECO:0000256" key="5">
    <source>
        <dbReference type="ARBA" id="ARBA00022741"/>
    </source>
</evidence>
<evidence type="ECO:0000259" key="10">
    <source>
        <dbReference type="PROSITE" id="PS50052"/>
    </source>
</evidence>
<dbReference type="InterPro" id="IPR027417">
    <property type="entry name" value="P-loop_NTPase"/>
</dbReference>
<evidence type="ECO:0000256" key="1">
    <source>
        <dbReference type="ARBA" id="ARBA00005790"/>
    </source>
</evidence>
<feature type="binding site" evidence="9">
    <location>
        <begin position="16"/>
        <end position="23"/>
    </location>
    <ligand>
        <name>ATP</name>
        <dbReference type="ChEBI" id="CHEBI:30616"/>
    </ligand>
</feature>
<name>A0AB35BWW7_9GAMM</name>
<comment type="function">
    <text evidence="9">Essential for recycling GMP and indirectly, cGMP.</text>
</comment>
<dbReference type="EC" id="2.7.4.8" evidence="2 9"/>
<gene>
    <name evidence="9 11" type="primary">gmk</name>
    <name evidence="11" type="ORF">J7561_03160</name>
</gene>
<dbReference type="PROSITE" id="PS00856">
    <property type="entry name" value="GUANYLATE_KINASE_1"/>
    <property type="match status" value="1"/>
</dbReference>
<dbReference type="CDD" id="cd00071">
    <property type="entry name" value="GMPK"/>
    <property type="match status" value="1"/>
</dbReference>
<proteinExistence type="inferred from homology"/>
<comment type="subcellular location">
    <subcellularLocation>
        <location evidence="9">Cytoplasm</location>
    </subcellularLocation>
</comment>
<dbReference type="InterPro" id="IPR008144">
    <property type="entry name" value="Guanylate_kin-like_dom"/>
</dbReference>
<dbReference type="EMBL" id="JAGIBU010000002">
    <property type="protein sequence ID" value="MBS7824201.1"/>
    <property type="molecule type" value="Genomic_DNA"/>
</dbReference>
<dbReference type="InterPro" id="IPR017665">
    <property type="entry name" value="Guanylate_kinase"/>
</dbReference>
<dbReference type="GO" id="GO:0005829">
    <property type="term" value="C:cytosol"/>
    <property type="evidence" value="ECO:0007669"/>
    <property type="project" value="TreeGrafter"/>
</dbReference>
<keyword evidence="4 9" id="KW-0808">Transferase</keyword>
<dbReference type="NCBIfam" id="TIGR03263">
    <property type="entry name" value="guanyl_kin"/>
    <property type="match status" value="1"/>
</dbReference>
<comment type="caution">
    <text evidence="11">The sequence shown here is derived from an EMBL/GenBank/DDBJ whole genome shotgun (WGS) entry which is preliminary data.</text>
</comment>
<keyword evidence="6 9" id="KW-0418">Kinase</keyword>
<dbReference type="RefSeq" id="WP_008315618.1">
    <property type="nucleotide sequence ID" value="NZ_CP115969.1"/>
</dbReference>
<dbReference type="HAMAP" id="MF_00328">
    <property type="entry name" value="Guanylate_kinase"/>
    <property type="match status" value="1"/>
</dbReference>
<dbReference type="Gene3D" id="3.40.50.300">
    <property type="entry name" value="P-loop containing nucleotide triphosphate hydrolases"/>
    <property type="match status" value="1"/>
</dbReference>
<evidence type="ECO:0000313" key="12">
    <source>
        <dbReference type="Proteomes" id="UP000680020"/>
    </source>
</evidence>
<dbReference type="InterPro" id="IPR020590">
    <property type="entry name" value="Guanylate_kinase_CS"/>
</dbReference>
<comment type="catalytic activity">
    <reaction evidence="9">
        <text>GMP + ATP = GDP + ADP</text>
        <dbReference type="Rhea" id="RHEA:20780"/>
        <dbReference type="ChEBI" id="CHEBI:30616"/>
        <dbReference type="ChEBI" id="CHEBI:58115"/>
        <dbReference type="ChEBI" id="CHEBI:58189"/>
        <dbReference type="ChEBI" id="CHEBI:456216"/>
        <dbReference type="EC" id="2.7.4.8"/>
    </reaction>
</comment>
<dbReference type="PROSITE" id="PS50052">
    <property type="entry name" value="GUANYLATE_KINASE_2"/>
    <property type="match status" value="1"/>
</dbReference>
<dbReference type="Gene3D" id="3.30.63.10">
    <property type="entry name" value="Guanylate Kinase phosphate binding domain"/>
    <property type="match status" value="1"/>
</dbReference>
<dbReference type="FunFam" id="3.30.63.10:FF:000002">
    <property type="entry name" value="Guanylate kinase 1"/>
    <property type="match status" value="1"/>
</dbReference>
<keyword evidence="7 9" id="KW-0067">ATP-binding</keyword>
<keyword evidence="5 9" id="KW-0547">Nucleotide-binding</keyword>
<evidence type="ECO:0000256" key="3">
    <source>
        <dbReference type="ARBA" id="ARBA00016296"/>
    </source>
</evidence>
<protein>
    <recommendedName>
        <fullName evidence="3 9">Guanylate kinase</fullName>
        <ecNumber evidence="2 9">2.7.4.8</ecNumber>
    </recommendedName>
    <alternativeName>
        <fullName evidence="8 9">GMP kinase</fullName>
    </alternativeName>
</protein>
<dbReference type="PANTHER" id="PTHR23117">
    <property type="entry name" value="GUANYLATE KINASE-RELATED"/>
    <property type="match status" value="1"/>
</dbReference>
<evidence type="ECO:0000256" key="8">
    <source>
        <dbReference type="ARBA" id="ARBA00030128"/>
    </source>
</evidence>
<evidence type="ECO:0000313" key="11">
    <source>
        <dbReference type="EMBL" id="MBS7824201.1"/>
    </source>
</evidence>
<dbReference type="InterPro" id="IPR008145">
    <property type="entry name" value="GK/Ca_channel_bsu"/>
</dbReference>
<organism evidence="11 12">
    <name type="scientific">Wohlfahrtiimonas chitiniclastica</name>
    <dbReference type="NCBI Taxonomy" id="400946"/>
    <lineage>
        <taxon>Bacteria</taxon>
        <taxon>Pseudomonadati</taxon>
        <taxon>Pseudomonadota</taxon>
        <taxon>Gammaproteobacteria</taxon>
        <taxon>Cardiobacteriales</taxon>
        <taxon>Ignatzschineriaceae</taxon>
        <taxon>Wohlfahrtiimonas</taxon>
    </lineage>
</organism>
<keyword evidence="9" id="KW-0963">Cytoplasm</keyword>
<evidence type="ECO:0000256" key="9">
    <source>
        <dbReference type="HAMAP-Rule" id="MF_00328"/>
    </source>
</evidence>
<sequence>MCEREKFLGNLYVISSPSGGGKTTLVSQLLECTPDICRVVTHTTRAARPNEKDGMHYHFVTDEAFEALKAEGGFVETARVFNAQYGTSWKEVKSKLRHGMDVVLVIDWQGAEQVRISHPEAISIFILPPSLETLRARLFARNEDSIAVVENRMKDASNQISHYKDFDYLVVNDDFDLALANLRSIIMAERLKTAPQKERHKLLISSLLEQ</sequence>
<evidence type="ECO:0000256" key="7">
    <source>
        <dbReference type="ARBA" id="ARBA00022840"/>
    </source>
</evidence>
<evidence type="ECO:0000256" key="2">
    <source>
        <dbReference type="ARBA" id="ARBA00012961"/>
    </source>
</evidence>
<dbReference type="SMART" id="SM00072">
    <property type="entry name" value="GuKc"/>
    <property type="match status" value="1"/>
</dbReference>
<dbReference type="AlphaFoldDB" id="A0AB35BWW7"/>
<dbReference type="Proteomes" id="UP000680020">
    <property type="component" value="Unassembled WGS sequence"/>
</dbReference>
<dbReference type="SUPFAM" id="SSF52540">
    <property type="entry name" value="P-loop containing nucleoside triphosphate hydrolases"/>
    <property type="match status" value="1"/>
</dbReference>
<evidence type="ECO:0000256" key="4">
    <source>
        <dbReference type="ARBA" id="ARBA00022679"/>
    </source>
</evidence>
<feature type="domain" description="Guanylate kinase-like" evidence="10">
    <location>
        <begin position="9"/>
        <end position="187"/>
    </location>
</feature>
<evidence type="ECO:0000256" key="6">
    <source>
        <dbReference type="ARBA" id="ARBA00022777"/>
    </source>
</evidence>
<dbReference type="GO" id="GO:0005524">
    <property type="term" value="F:ATP binding"/>
    <property type="evidence" value="ECO:0007669"/>
    <property type="project" value="UniProtKB-UniRule"/>
</dbReference>
<dbReference type="PANTHER" id="PTHR23117:SF13">
    <property type="entry name" value="GUANYLATE KINASE"/>
    <property type="match status" value="1"/>
</dbReference>